<comment type="caution">
    <text evidence="3">The sequence shown here is derived from an EMBL/GenBank/DDBJ whole genome shotgun (WGS) entry which is preliminary data.</text>
</comment>
<feature type="compositionally biased region" description="Basic and acidic residues" evidence="2">
    <location>
        <begin position="107"/>
        <end position="120"/>
    </location>
</feature>
<feature type="region of interest" description="Disordered" evidence="2">
    <location>
        <begin position="107"/>
        <end position="134"/>
    </location>
</feature>
<protein>
    <submittedName>
        <fullName evidence="3">39755_t:CDS:1</fullName>
    </submittedName>
</protein>
<keyword evidence="4" id="KW-1185">Reference proteome</keyword>
<evidence type="ECO:0000256" key="1">
    <source>
        <dbReference type="SAM" id="Coils"/>
    </source>
</evidence>
<sequence>MVVELILGAAANKCQGNRVDLGAAALNVKYELENESLDEEMMNEKLDEMADEMSEYLDEMADEVSEMGEDLDKLNETWDNMVNEKSNERLDKRSDKKLEVEAIGRSLLENDHDHRSERHKSSILTATTMGTNSQ</sequence>
<dbReference type="EMBL" id="CAJVQB010016276">
    <property type="protein sequence ID" value="CAG8779138.1"/>
    <property type="molecule type" value="Genomic_DNA"/>
</dbReference>
<feature type="coiled-coil region" evidence="1">
    <location>
        <begin position="27"/>
        <end position="77"/>
    </location>
</feature>
<name>A0ABN7VJQ2_GIGMA</name>
<proteinExistence type="predicted"/>
<feature type="compositionally biased region" description="Polar residues" evidence="2">
    <location>
        <begin position="122"/>
        <end position="134"/>
    </location>
</feature>
<gene>
    <name evidence="3" type="ORF">GMARGA_LOCUS19476</name>
</gene>
<evidence type="ECO:0000313" key="3">
    <source>
        <dbReference type="EMBL" id="CAG8779138.1"/>
    </source>
</evidence>
<dbReference type="Proteomes" id="UP000789901">
    <property type="component" value="Unassembled WGS sequence"/>
</dbReference>
<evidence type="ECO:0000313" key="4">
    <source>
        <dbReference type="Proteomes" id="UP000789901"/>
    </source>
</evidence>
<accession>A0ABN7VJQ2</accession>
<keyword evidence="1" id="KW-0175">Coiled coil</keyword>
<organism evidence="3 4">
    <name type="scientific">Gigaspora margarita</name>
    <dbReference type="NCBI Taxonomy" id="4874"/>
    <lineage>
        <taxon>Eukaryota</taxon>
        <taxon>Fungi</taxon>
        <taxon>Fungi incertae sedis</taxon>
        <taxon>Mucoromycota</taxon>
        <taxon>Glomeromycotina</taxon>
        <taxon>Glomeromycetes</taxon>
        <taxon>Diversisporales</taxon>
        <taxon>Gigasporaceae</taxon>
        <taxon>Gigaspora</taxon>
    </lineage>
</organism>
<reference evidence="3 4" key="1">
    <citation type="submission" date="2021-06" db="EMBL/GenBank/DDBJ databases">
        <authorList>
            <person name="Kallberg Y."/>
            <person name="Tangrot J."/>
            <person name="Rosling A."/>
        </authorList>
    </citation>
    <scope>NUCLEOTIDE SEQUENCE [LARGE SCALE GENOMIC DNA]</scope>
    <source>
        <strain evidence="3 4">120-4 pot B 10/14</strain>
    </source>
</reference>
<evidence type="ECO:0000256" key="2">
    <source>
        <dbReference type="SAM" id="MobiDB-lite"/>
    </source>
</evidence>